<accession>A0A432Z9J4</accession>
<evidence type="ECO:0000313" key="3">
    <source>
        <dbReference type="Proteomes" id="UP000287022"/>
    </source>
</evidence>
<dbReference type="STRING" id="1122124.GCA_000423165_00488"/>
<dbReference type="AlphaFoldDB" id="A0A432Z9J4"/>
<evidence type="ECO:0000256" key="1">
    <source>
        <dbReference type="SAM" id="SignalP"/>
    </source>
</evidence>
<comment type="caution">
    <text evidence="2">The sequence shown here is derived from an EMBL/GenBank/DDBJ whole genome shotgun (WGS) entry which is preliminary data.</text>
</comment>
<name>A0A432Z9J4_9GAMM</name>
<organism evidence="2 3">
    <name type="scientific">Pseudidiomarina sediminum</name>
    <dbReference type="NCBI Taxonomy" id="431675"/>
    <lineage>
        <taxon>Bacteria</taxon>
        <taxon>Pseudomonadati</taxon>
        <taxon>Pseudomonadota</taxon>
        <taxon>Gammaproteobacteria</taxon>
        <taxon>Alteromonadales</taxon>
        <taxon>Idiomarinaceae</taxon>
        <taxon>Pseudidiomarina</taxon>
    </lineage>
</organism>
<gene>
    <name evidence="2" type="ORF">CWI80_04545</name>
</gene>
<reference evidence="3" key="1">
    <citation type="journal article" date="2018" name="Front. Microbiol.">
        <title>Genome-Based Analysis Reveals the Taxonomy and Diversity of the Family Idiomarinaceae.</title>
        <authorList>
            <person name="Liu Y."/>
            <person name="Lai Q."/>
            <person name="Shao Z."/>
        </authorList>
    </citation>
    <scope>NUCLEOTIDE SEQUENCE [LARGE SCALE GENOMIC DNA]</scope>
    <source>
        <strain evidence="3">c121</strain>
    </source>
</reference>
<sequence>MSYSKQFIVSAMIAGALSSSPVLFAQEMSETALNVEIEGVMTDYYGMATPLDETDYTLPLDFIIRVRQEIDEYTLLGSSGPTTSFGDVDLTLEIELLDANGEVFYSDSQTTVYPQSNECIWGAPITTVEDVPIWVDAQNSAYNDALRLCVQTKDFSSIYKLFELYVGVFEPWSYGPTSDVEENLVANGPERSVYQLNAEGYPEFVLGENVQVVEFINAQHDLTDIGDPYAEPDESLYVDFIFTGYTTRIQALINDADDDGIADEVDQCDASLLDETVSFDGVDSGVTNVVDANGCSVMDHYAACEAEQQGSGFLGYSGASYCEQQVAYQLYRDGLIDYADVRALRNALN</sequence>
<feature type="chain" id="PRO_5019519628" evidence="1">
    <location>
        <begin position="26"/>
        <end position="349"/>
    </location>
</feature>
<proteinExistence type="predicted"/>
<evidence type="ECO:0000313" key="2">
    <source>
        <dbReference type="EMBL" id="RUO74615.1"/>
    </source>
</evidence>
<keyword evidence="3" id="KW-1185">Reference proteome</keyword>
<feature type="signal peptide" evidence="1">
    <location>
        <begin position="1"/>
        <end position="25"/>
    </location>
</feature>
<dbReference type="RefSeq" id="WP_026861542.1">
    <property type="nucleotide sequence ID" value="NZ_PIQE01000001.1"/>
</dbReference>
<keyword evidence="1" id="KW-0732">Signal</keyword>
<protein>
    <submittedName>
        <fullName evidence="2">Uncharacterized protein</fullName>
    </submittedName>
</protein>
<dbReference type="EMBL" id="PIQE01000001">
    <property type="protein sequence ID" value="RUO74615.1"/>
    <property type="molecule type" value="Genomic_DNA"/>
</dbReference>
<dbReference type="Proteomes" id="UP000287022">
    <property type="component" value="Unassembled WGS sequence"/>
</dbReference>